<dbReference type="Proteomes" id="UP000076744">
    <property type="component" value="Unassembled WGS sequence"/>
</dbReference>
<feature type="region of interest" description="Disordered" evidence="1">
    <location>
        <begin position="257"/>
        <end position="352"/>
    </location>
</feature>
<name>A0A167NVG9_CORFA</name>
<feature type="region of interest" description="Disordered" evidence="1">
    <location>
        <begin position="54"/>
        <end position="143"/>
    </location>
</feature>
<accession>A0A167NVG9</accession>
<evidence type="ECO:0000313" key="2">
    <source>
        <dbReference type="EMBL" id="OAA55988.1"/>
    </source>
</evidence>
<feature type="compositionally biased region" description="Basic and acidic residues" evidence="1">
    <location>
        <begin position="322"/>
        <end position="352"/>
    </location>
</feature>
<keyword evidence="3" id="KW-1185">Reference proteome</keyword>
<protein>
    <submittedName>
        <fullName evidence="2">Uncharacterized protein</fullName>
    </submittedName>
</protein>
<feature type="compositionally biased region" description="Basic residues" evidence="1">
    <location>
        <begin position="111"/>
        <end position="124"/>
    </location>
</feature>
<feature type="compositionally biased region" description="Basic residues" evidence="1">
    <location>
        <begin position="1"/>
        <end position="10"/>
    </location>
</feature>
<dbReference type="AlphaFoldDB" id="A0A167NVG9"/>
<feature type="compositionally biased region" description="Basic residues" evidence="1">
    <location>
        <begin position="264"/>
        <end position="274"/>
    </location>
</feature>
<feature type="region of interest" description="Disordered" evidence="1">
    <location>
        <begin position="1"/>
        <end position="40"/>
    </location>
</feature>
<organism evidence="2 3">
    <name type="scientific">Cordyceps fumosorosea (strain ARSEF 2679)</name>
    <name type="common">Isaria fumosorosea</name>
    <dbReference type="NCBI Taxonomy" id="1081104"/>
    <lineage>
        <taxon>Eukaryota</taxon>
        <taxon>Fungi</taxon>
        <taxon>Dikarya</taxon>
        <taxon>Ascomycota</taxon>
        <taxon>Pezizomycotina</taxon>
        <taxon>Sordariomycetes</taxon>
        <taxon>Hypocreomycetidae</taxon>
        <taxon>Hypocreales</taxon>
        <taxon>Cordycipitaceae</taxon>
        <taxon>Cordyceps</taxon>
    </lineage>
</organism>
<gene>
    <name evidence="2" type="ORF">ISF_07586</name>
</gene>
<dbReference type="GeneID" id="30023878"/>
<dbReference type="EMBL" id="AZHB01000023">
    <property type="protein sequence ID" value="OAA55988.1"/>
    <property type="molecule type" value="Genomic_DNA"/>
</dbReference>
<feature type="compositionally biased region" description="Basic and acidic residues" evidence="1">
    <location>
        <begin position="125"/>
        <end position="143"/>
    </location>
</feature>
<feature type="compositionally biased region" description="Acidic residues" evidence="1">
    <location>
        <begin position="284"/>
        <end position="311"/>
    </location>
</feature>
<proteinExistence type="predicted"/>
<dbReference type="RefSeq" id="XP_018701499.1">
    <property type="nucleotide sequence ID" value="XM_018851189.1"/>
</dbReference>
<feature type="compositionally biased region" description="Acidic residues" evidence="1">
    <location>
        <begin position="79"/>
        <end position="101"/>
    </location>
</feature>
<evidence type="ECO:0000256" key="1">
    <source>
        <dbReference type="SAM" id="MobiDB-lite"/>
    </source>
</evidence>
<dbReference type="OrthoDB" id="5090509at2759"/>
<sequence>MAKKSKKSKSQKADDDLTWDDATVDKHLKPTLAKKNIWWPDDARKKDLVALLKSHSVSIKEVMEGKKPRKYRRPPKPESEDESSEEEDEEEDEDEEDEASDDSGQVSDDKKKRKTDKQRQHKERQRATAGRDKPAGVDDKMLDSRVELEQYENDIWEDPEMTELLPHLADAGVDFTTAVKEYSQVVKALSPHSVTDFWFYADLVREKYKGDRSALEAALSRFPYGHQIWKRVRDQQKRDPVAWDRLRRLKCLENRKAILSGKGKPNKKATKTSKKAALQSVESSDSDEKSDEQNSDEDGAGSGEDSDDPFDDTQSSSDSDTDSERGKYDSKKARVARGFDDKNAANKIKVEDPERPGHFVKADIIGRHPSRKGWLILALPSNNKKYPQLSRGLCVDGTSAKYNEAFERYVSDGSNKTPSTATEANLHDCAPSEFELNLISTIPWGRNVHTHGYGIFHKKKGEFLMFSKQVLGKKWGSRDADDVLRDHMIKAGQSMPGREGKEIRAKSWRK</sequence>
<reference evidence="2 3" key="1">
    <citation type="journal article" date="2016" name="Genome Biol. Evol.">
        <title>Divergent and convergent evolution of fungal pathogenicity.</title>
        <authorList>
            <person name="Shang Y."/>
            <person name="Xiao G."/>
            <person name="Zheng P."/>
            <person name="Cen K."/>
            <person name="Zhan S."/>
            <person name="Wang C."/>
        </authorList>
    </citation>
    <scope>NUCLEOTIDE SEQUENCE [LARGE SCALE GENOMIC DNA]</scope>
    <source>
        <strain evidence="2 3">ARSEF 2679</strain>
    </source>
</reference>
<comment type="caution">
    <text evidence="2">The sequence shown here is derived from an EMBL/GenBank/DDBJ whole genome shotgun (WGS) entry which is preliminary data.</text>
</comment>
<evidence type="ECO:0000313" key="3">
    <source>
        <dbReference type="Proteomes" id="UP000076744"/>
    </source>
</evidence>